<evidence type="ECO:0000313" key="9">
    <source>
        <dbReference type="EnsemblMetazoa" id="AARA003944-PA"/>
    </source>
</evidence>
<sequence>MMTKFVKCAVLIIAAAVFQTSEVRSIVGGHASLPGAAPYIVAIKTTSASTLLCAGVLIKTTWILTTAQCVNDKTAADLKILTGSHRLLTSKELLLVSKIERHPSYKPASSEYNLALLQLSAAVSLSSRVTTVVLNDEPIISGIPVVFFGWGASSYGSLAYSNVLQSLYKRTLSTSDCRAQSKLVDLSADNICTIGQPGQAACTHDEAGPLVRYDTQKLLGLFNYGSQCTGRSPDVFVNVLTHKTWIDSIAI</sequence>
<dbReference type="PANTHER" id="PTHR24256">
    <property type="entry name" value="TRYPTASE-RELATED"/>
    <property type="match status" value="1"/>
</dbReference>
<evidence type="ECO:0000256" key="4">
    <source>
        <dbReference type="ARBA" id="ARBA00022729"/>
    </source>
</evidence>
<keyword evidence="5" id="KW-0391">Immunity</keyword>
<dbReference type="Pfam" id="PF00089">
    <property type="entry name" value="Trypsin"/>
    <property type="match status" value="1"/>
</dbReference>
<dbReference type="Proteomes" id="UP000075840">
    <property type="component" value="Unassembled WGS sequence"/>
</dbReference>
<evidence type="ECO:0000256" key="2">
    <source>
        <dbReference type="ARBA" id="ARBA00022525"/>
    </source>
</evidence>
<dbReference type="CDD" id="cd00190">
    <property type="entry name" value="Tryp_SPc"/>
    <property type="match status" value="1"/>
</dbReference>
<evidence type="ECO:0000256" key="6">
    <source>
        <dbReference type="ARBA" id="ARBA00023157"/>
    </source>
</evidence>
<dbReference type="GO" id="GO:0004252">
    <property type="term" value="F:serine-type endopeptidase activity"/>
    <property type="evidence" value="ECO:0007669"/>
    <property type="project" value="InterPro"/>
</dbReference>
<keyword evidence="6" id="KW-1015">Disulfide bond</keyword>
<comment type="similarity">
    <text evidence="8">Belongs to the peptidase S1 family. CLIP subfamily.</text>
</comment>
<evidence type="ECO:0000256" key="3">
    <source>
        <dbReference type="ARBA" id="ARBA00022588"/>
    </source>
</evidence>
<comment type="subcellular location">
    <subcellularLocation>
        <location evidence="1">Secreted</location>
    </subcellularLocation>
</comment>
<dbReference type="PROSITE" id="PS50240">
    <property type="entry name" value="TRYPSIN_DOM"/>
    <property type="match status" value="1"/>
</dbReference>
<dbReference type="PRINTS" id="PR00722">
    <property type="entry name" value="CHYMOTRYPSIN"/>
</dbReference>
<keyword evidence="10" id="KW-1185">Reference proteome</keyword>
<dbReference type="InterPro" id="IPR001254">
    <property type="entry name" value="Trypsin_dom"/>
</dbReference>
<dbReference type="GO" id="GO:0005576">
    <property type="term" value="C:extracellular region"/>
    <property type="evidence" value="ECO:0007669"/>
    <property type="project" value="UniProtKB-SubCell"/>
</dbReference>
<dbReference type="GO" id="GO:0006508">
    <property type="term" value="P:proteolysis"/>
    <property type="evidence" value="ECO:0007669"/>
    <property type="project" value="InterPro"/>
</dbReference>
<dbReference type="InterPro" id="IPR051487">
    <property type="entry name" value="Ser/Thr_Proteases_Immune/Dev"/>
</dbReference>
<dbReference type="InterPro" id="IPR043504">
    <property type="entry name" value="Peptidase_S1_PA_chymotrypsin"/>
</dbReference>
<dbReference type="AlphaFoldDB" id="A0A182HRP9"/>
<keyword evidence="3" id="KW-0399">Innate immunity</keyword>
<dbReference type="RefSeq" id="XP_040169795.1">
    <property type="nucleotide sequence ID" value="XM_040313861.1"/>
</dbReference>
<dbReference type="EMBL" id="APCN01001732">
    <property type="status" value="NOT_ANNOTATED_CDS"/>
    <property type="molecule type" value="Genomic_DNA"/>
</dbReference>
<evidence type="ECO:0000313" key="10">
    <source>
        <dbReference type="Proteomes" id="UP000075840"/>
    </source>
</evidence>
<keyword evidence="7" id="KW-0325">Glycoprotein</keyword>
<name>A0A182HRP9_ANOAR</name>
<evidence type="ECO:0000256" key="7">
    <source>
        <dbReference type="ARBA" id="ARBA00023180"/>
    </source>
</evidence>
<keyword evidence="2" id="KW-0964">Secreted</keyword>
<dbReference type="Gene3D" id="2.40.10.10">
    <property type="entry name" value="Trypsin-like serine proteases"/>
    <property type="match status" value="2"/>
</dbReference>
<organism evidence="9 10">
    <name type="scientific">Anopheles arabiensis</name>
    <name type="common">Mosquito</name>
    <dbReference type="NCBI Taxonomy" id="7173"/>
    <lineage>
        <taxon>Eukaryota</taxon>
        <taxon>Metazoa</taxon>
        <taxon>Ecdysozoa</taxon>
        <taxon>Arthropoda</taxon>
        <taxon>Hexapoda</taxon>
        <taxon>Insecta</taxon>
        <taxon>Pterygota</taxon>
        <taxon>Neoptera</taxon>
        <taxon>Endopterygota</taxon>
        <taxon>Diptera</taxon>
        <taxon>Nematocera</taxon>
        <taxon>Culicoidea</taxon>
        <taxon>Culicidae</taxon>
        <taxon>Anophelinae</taxon>
        <taxon>Anopheles</taxon>
    </lineage>
</organism>
<dbReference type="VEuPathDB" id="VectorBase:AARA003944"/>
<dbReference type="SMART" id="SM00020">
    <property type="entry name" value="Tryp_SPc"/>
    <property type="match status" value="1"/>
</dbReference>
<dbReference type="KEGG" id="aara:120904102"/>
<dbReference type="EnsemblMetazoa" id="AARA003944-RA">
    <property type="protein sequence ID" value="AARA003944-PA"/>
    <property type="gene ID" value="AARA003944"/>
</dbReference>
<protein>
    <submittedName>
        <fullName evidence="9">Uncharacterized protein</fullName>
    </submittedName>
</protein>
<evidence type="ECO:0000256" key="5">
    <source>
        <dbReference type="ARBA" id="ARBA00022859"/>
    </source>
</evidence>
<evidence type="ECO:0000256" key="8">
    <source>
        <dbReference type="ARBA" id="ARBA00024195"/>
    </source>
</evidence>
<dbReference type="GeneID" id="120904102"/>
<dbReference type="VEuPathDB" id="VectorBase:AARA21_014059"/>
<dbReference type="InterPro" id="IPR009003">
    <property type="entry name" value="Peptidase_S1_PA"/>
</dbReference>
<dbReference type="GO" id="GO:0045087">
    <property type="term" value="P:innate immune response"/>
    <property type="evidence" value="ECO:0007669"/>
    <property type="project" value="UniProtKB-KW"/>
</dbReference>
<dbReference type="SUPFAM" id="SSF50494">
    <property type="entry name" value="Trypsin-like serine proteases"/>
    <property type="match status" value="1"/>
</dbReference>
<evidence type="ECO:0000256" key="1">
    <source>
        <dbReference type="ARBA" id="ARBA00004613"/>
    </source>
</evidence>
<dbReference type="FunFam" id="2.40.10.10:FF:000068">
    <property type="entry name" value="transmembrane protease serine 2"/>
    <property type="match status" value="1"/>
</dbReference>
<proteinExistence type="inferred from homology"/>
<reference evidence="9" key="1">
    <citation type="submission" date="2022-08" db="UniProtKB">
        <authorList>
            <consortium name="EnsemblMetazoa"/>
        </authorList>
    </citation>
    <scope>IDENTIFICATION</scope>
    <source>
        <strain evidence="9">Dongola</strain>
    </source>
</reference>
<keyword evidence="4" id="KW-0732">Signal</keyword>
<dbReference type="InterPro" id="IPR001314">
    <property type="entry name" value="Peptidase_S1A"/>
</dbReference>
<accession>A0A182HRP9</accession>